<dbReference type="Proteomes" id="UP001479290">
    <property type="component" value="Unassembled WGS sequence"/>
</dbReference>
<feature type="chain" id="PRO_5043643381" description="C-type lectin domain-containing protein" evidence="1">
    <location>
        <begin position="16"/>
        <end position="480"/>
    </location>
</feature>
<dbReference type="InterPro" id="IPR001304">
    <property type="entry name" value="C-type_lectin-like"/>
</dbReference>
<dbReference type="Gene3D" id="3.10.100.10">
    <property type="entry name" value="Mannose-Binding Protein A, subunit A"/>
    <property type="match status" value="1"/>
</dbReference>
<keyword evidence="1" id="KW-0732">Signal</keyword>
<evidence type="ECO:0000313" key="3">
    <source>
        <dbReference type="EMBL" id="KAK9969502.1"/>
    </source>
</evidence>
<keyword evidence="4" id="KW-1185">Reference proteome</keyword>
<feature type="signal peptide" evidence="1">
    <location>
        <begin position="1"/>
        <end position="15"/>
    </location>
</feature>
<evidence type="ECO:0000313" key="4">
    <source>
        <dbReference type="Proteomes" id="UP001479290"/>
    </source>
</evidence>
<dbReference type="PANTHER" id="PTHR22803">
    <property type="entry name" value="MANNOSE, PHOSPHOLIPASE, LECTIN RECEPTOR RELATED"/>
    <property type="match status" value="1"/>
</dbReference>
<sequence length="480" mass="54397">MKKLLLLVLTLTASASPPFQEEKLPFRDQPFDHVVKVDVLPVVKKEPIVQNTKEEQGPLMQVEPVDVVEPDSELLKPETTEEHKVSEKTSEMVEEPVLKADNLTPETKLEPETDAIEMNTNNVPVQEPVLEADDLTPETELEPELEISVEEPVLEADYLTEETPETELEPELEIDAIQKNRNDVPAEEPVLEADYQTPETELEPEPEIDAIEMNANNVPVEEPVLEADYLTEETPETELETELEIDAIEMNTNNVPVEEPVLAADYLTEETPEIELEPEPEMVAIEMNTNNVPVEEPVVEMESVDEMVVESEKEDHLLKESTLEGDYIVAEDLEEVMEPVRERRMALKTGRWTCRGVVLQGKCYQFFRRTLNADAAELQCQEICPNGHLASVTSSYIREEIGKLMDQYGVRTITWLGGRRVIGTNNFRWLDGTPWSYNNWGVGQPSNDGGIENCVEILSNLRFNDMPCRDIRPFICSCPL</sequence>
<feature type="domain" description="C-type lectin" evidence="2">
    <location>
        <begin position="359"/>
        <end position="477"/>
    </location>
</feature>
<proteinExistence type="predicted"/>
<comment type="caution">
    <text evidence="3">The sequence shown here is derived from an EMBL/GenBank/DDBJ whole genome shotgun (WGS) entry which is preliminary data.</text>
</comment>
<accession>A0AAW2AAC1</accession>
<protein>
    <recommendedName>
        <fullName evidence="2">C-type lectin domain-containing protein</fullName>
    </recommendedName>
</protein>
<dbReference type="AlphaFoldDB" id="A0AAW2AAC1"/>
<reference evidence="3 4" key="1">
    <citation type="submission" date="2024-05" db="EMBL/GenBank/DDBJ databases">
        <title>A high-quality chromosomal-level genome assembly of Topmouth culter (Culter alburnus).</title>
        <authorList>
            <person name="Zhao H."/>
        </authorList>
    </citation>
    <scope>NUCLEOTIDE SEQUENCE [LARGE SCALE GENOMIC DNA]</scope>
    <source>
        <strain evidence="3">CATC2023</strain>
        <tissue evidence="3">Muscle</tissue>
    </source>
</reference>
<dbReference type="PROSITE" id="PS50041">
    <property type="entry name" value="C_TYPE_LECTIN_2"/>
    <property type="match status" value="1"/>
</dbReference>
<dbReference type="InterPro" id="IPR050111">
    <property type="entry name" value="C-type_lectin/snaclec_domain"/>
</dbReference>
<dbReference type="Pfam" id="PF00059">
    <property type="entry name" value="Lectin_C"/>
    <property type="match status" value="1"/>
</dbReference>
<evidence type="ECO:0000256" key="1">
    <source>
        <dbReference type="SAM" id="SignalP"/>
    </source>
</evidence>
<dbReference type="SUPFAM" id="SSF56436">
    <property type="entry name" value="C-type lectin-like"/>
    <property type="match status" value="1"/>
</dbReference>
<name>A0AAW2AAC1_CULAL</name>
<gene>
    <name evidence="3" type="ORF">ABG768_027667</name>
</gene>
<evidence type="ECO:0000259" key="2">
    <source>
        <dbReference type="PROSITE" id="PS50041"/>
    </source>
</evidence>
<dbReference type="EMBL" id="JAWDJR010000009">
    <property type="protein sequence ID" value="KAK9969502.1"/>
    <property type="molecule type" value="Genomic_DNA"/>
</dbReference>
<dbReference type="InterPro" id="IPR016187">
    <property type="entry name" value="CTDL_fold"/>
</dbReference>
<dbReference type="CDD" id="cd00037">
    <property type="entry name" value="CLECT"/>
    <property type="match status" value="1"/>
</dbReference>
<dbReference type="SMART" id="SM00034">
    <property type="entry name" value="CLECT"/>
    <property type="match status" value="1"/>
</dbReference>
<organism evidence="3 4">
    <name type="scientific">Culter alburnus</name>
    <name type="common">Topmouth culter</name>
    <dbReference type="NCBI Taxonomy" id="194366"/>
    <lineage>
        <taxon>Eukaryota</taxon>
        <taxon>Metazoa</taxon>
        <taxon>Chordata</taxon>
        <taxon>Craniata</taxon>
        <taxon>Vertebrata</taxon>
        <taxon>Euteleostomi</taxon>
        <taxon>Actinopterygii</taxon>
        <taxon>Neopterygii</taxon>
        <taxon>Teleostei</taxon>
        <taxon>Ostariophysi</taxon>
        <taxon>Cypriniformes</taxon>
        <taxon>Xenocyprididae</taxon>
        <taxon>Xenocypridinae</taxon>
        <taxon>Culter</taxon>
    </lineage>
</organism>
<dbReference type="InterPro" id="IPR016186">
    <property type="entry name" value="C-type_lectin-like/link_sf"/>
</dbReference>